<feature type="region of interest" description="Disordered" evidence="1">
    <location>
        <begin position="28"/>
        <end position="51"/>
    </location>
</feature>
<accession>A0AAD7HME5</accession>
<evidence type="ECO:0000313" key="3">
    <source>
        <dbReference type="Proteomes" id="UP001215598"/>
    </source>
</evidence>
<evidence type="ECO:0000313" key="2">
    <source>
        <dbReference type="EMBL" id="KAJ7723924.1"/>
    </source>
</evidence>
<dbReference type="AlphaFoldDB" id="A0AAD7HME5"/>
<comment type="caution">
    <text evidence="2">The sequence shown here is derived from an EMBL/GenBank/DDBJ whole genome shotgun (WGS) entry which is preliminary data.</text>
</comment>
<dbReference type="EMBL" id="JARKIB010000207">
    <property type="protein sequence ID" value="KAJ7723924.1"/>
    <property type="molecule type" value="Genomic_DNA"/>
</dbReference>
<sequence>MNPPLAQNHLLQIPFRNKRRRMWQARWPPVYPPEGRKTPLPRRSSRWQTSSHCLSQRRPLPLLVPSLCRHSTARSSHIPVACPPTPIRNRPSPALLLLPRLQRRLAPLRPQSGLGNAGQRQAAWPPLRLQPRQPWSPFHRPPCPRRCPHQFRPLSPPHRRLSTLSSVLLPVTAVPLSTFPSLPLPTATVPKLLSTPTPPTATPHVDPADAAHSLDTSKSMNAAHRAAKTHRKLARMARRTKRISVDRVWEVYVRTGGDLARTRAIVEGELGNARSKAIHTKLARLARKSEVFSKDYVWDVYAKTGNVVRVGKVLKEMKEAVLKARGGKKGEGAVDIDSHIE</sequence>
<protein>
    <submittedName>
        <fullName evidence="2">Uncharacterized protein</fullName>
    </submittedName>
</protein>
<organism evidence="2 3">
    <name type="scientific">Mycena metata</name>
    <dbReference type="NCBI Taxonomy" id="1033252"/>
    <lineage>
        <taxon>Eukaryota</taxon>
        <taxon>Fungi</taxon>
        <taxon>Dikarya</taxon>
        <taxon>Basidiomycota</taxon>
        <taxon>Agaricomycotina</taxon>
        <taxon>Agaricomycetes</taxon>
        <taxon>Agaricomycetidae</taxon>
        <taxon>Agaricales</taxon>
        <taxon>Marasmiineae</taxon>
        <taxon>Mycenaceae</taxon>
        <taxon>Mycena</taxon>
    </lineage>
</organism>
<dbReference type="Proteomes" id="UP001215598">
    <property type="component" value="Unassembled WGS sequence"/>
</dbReference>
<keyword evidence="3" id="KW-1185">Reference proteome</keyword>
<gene>
    <name evidence="2" type="ORF">B0H16DRAFT_331144</name>
</gene>
<name>A0AAD7HME5_9AGAR</name>
<evidence type="ECO:0000256" key="1">
    <source>
        <dbReference type="SAM" id="MobiDB-lite"/>
    </source>
</evidence>
<proteinExistence type="predicted"/>
<reference evidence="2" key="1">
    <citation type="submission" date="2023-03" db="EMBL/GenBank/DDBJ databases">
        <title>Massive genome expansion in bonnet fungi (Mycena s.s.) driven by repeated elements and novel gene families across ecological guilds.</title>
        <authorList>
            <consortium name="Lawrence Berkeley National Laboratory"/>
            <person name="Harder C.B."/>
            <person name="Miyauchi S."/>
            <person name="Viragh M."/>
            <person name="Kuo A."/>
            <person name="Thoen E."/>
            <person name="Andreopoulos B."/>
            <person name="Lu D."/>
            <person name="Skrede I."/>
            <person name="Drula E."/>
            <person name="Henrissat B."/>
            <person name="Morin E."/>
            <person name="Kohler A."/>
            <person name="Barry K."/>
            <person name="LaButti K."/>
            <person name="Morin E."/>
            <person name="Salamov A."/>
            <person name="Lipzen A."/>
            <person name="Mereny Z."/>
            <person name="Hegedus B."/>
            <person name="Baldrian P."/>
            <person name="Stursova M."/>
            <person name="Weitz H."/>
            <person name="Taylor A."/>
            <person name="Grigoriev I.V."/>
            <person name="Nagy L.G."/>
            <person name="Martin F."/>
            <person name="Kauserud H."/>
        </authorList>
    </citation>
    <scope>NUCLEOTIDE SEQUENCE</scope>
    <source>
        <strain evidence="2">CBHHK182m</strain>
    </source>
</reference>